<evidence type="ECO:0000259" key="8">
    <source>
        <dbReference type="PROSITE" id="PS50110"/>
    </source>
</evidence>
<feature type="modified residue" description="4-aspartylphosphate" evidence="6">
    <location>
        <position position="64"/>
    </location>
</feature>
<dbReference type="PANTHER" id="PTHR42878">
    <property type="entry name" value="TWO-COMPONENT HISTIDINE KINASE"/>
    <property type="match status" value="1"/>
</dbReference>
<dbReference type="InterPro" id="IPR050351">
    <property type="entry name" value="BphY/WalK/GraS-like"/>
</dbReference>
<keyword evidence="5" id="KW-0418">Kinase</keyword>
<comment type="catalytic activity">
    <reaction evidence="1">
        <text>ATP + protein L-histidine = ADP + protein N-phospho-L-histidine.</text>
        <dbReference type="EC" id="2.7.13.3"/>
    </reaction>
</comment>
<dbReference type="Gene3D" id="1.10.287.130">
    <property type="match status" value="1"/>
</dbReference>
<dbReference type="SMART" id="SM00448">
    <property type="entry name" value="REC"/>
    <property type="match status" value="1"/>
</dbReference>
<dbReference type="Pfam" id="PF00512">
    <property type="entry name" value="HisKA"/>
    <property type="match status" value="1"/>
</dbReference>
<dbReference type="Proteomes" id="UP000317171">
    <property type="component" value="Chromosome"/>
</dbReference>
<evidence type="ECO:0000256" key="1">
    <source>
        <dbReference type="ARBA" id="ARBA00000085"/>
    </source>
</evidence>
<dbReference type="KEGG" id="gaz:Pan241w_16110"/>
<dbReference type="InterPro" id="IPR004358">
    <property type="entry name" value="Sig_transdc_His_kin-like_C"/>
</dbReference>
<feature type="domain" description="Response regulatory" evidence="8">
    <location>
        <begin position="11"/>
        <end position="129"/>
    </location>
</feature>
<keyword evidence="4 9" id="KW-0808">Transferase</keyword>
<accession>A0A517RCC6</accession>
<dbReference type="SUPFAM" id="SSF52172">
    <property type="entry name" value="CheY-like"/>
    <property type="match status" value="1"/>
</dbReference>
<dbReference type="Pfam" id="PF00072">
    <property type="entry name" value="Response_reg"/>
    <property type="match status" value="1"/>
</dbReference>
<evidence type="ECO:0000256" key="3">
    <source>
        <dbReference type="ARBA" id="ARBA00022553"/>
    </source>
</evidence>
<keyword evidence="3 6" id="KW-0597">Phosphoprotein</keyword>
<dbReference type="InterPro" id="IPR003661">
    <property type="entry name" value="HisK_dim/P_dom"/>
</dbReference>
<evidence type="ECO:0000259" key="7">
    <source>
        <dbReference type="PROSITE" id="PS50109"/>
    </source>
</evidence>
<dbReference type="OrthoDB" id="9808408at2"/>
<evidence type="ECO:0000313" key="9">
    <source>
        <dbReference type="EMBL" id="QDT41548.1"/>
    </source>
</evidence>
<dbReference type="InterPro" id="IPR036890">
    <property type="entry name" value="HATPase_C_sf"/>
</dbReference>
<dbReference type="InterPro" id="IPR001789">
    <property type="entry name" value="Sig_transdc_resp-reg_receiver"/>
</dbReference>
<evidence type="ECO:0000256" key="6">
    <source>
        <dbReference type="PROSITE-ProRule" id="PRU00169"/>
    </source>
</evidence>
<dbReference type="Gene3D" id="3.30.565.10">
    <property type="entry name" value="Histidine kinase-like ATPase, C-terminal domain"/>
    <property type="match status" value="1"/>
</dbReference>
<dbReference type="EMBL" id="CP036269">
    <property type="protein sequence ID" value="QDT41548.1"/>
    <property type="molecule type" value="Genomic_DNA"/>
</dbReference>
<evidence type="ECO:0000313" key="10">
    <source>
        <dbReference type="Proteomes" id="UP000317171"/>
    </source>
</evidence>
<dbReference type="PROSITE" id="PS50109">
    <property type="entry name" value="HIS_KIN"/>
    <property type="match status" value="1"/>
</dbReference>
<name>A0A517RCC6_9PLAN</name>
<dbReference type="GO" id="GO:0000156">
    <property type="term" value="F:phosphorelay response regulator activity"/>
    <property type="evidence" value="ECO:0007669"/>
    <property type="project" value="TreeGrafter"/>
</dbReference>
<dbReference type="FunFam" id="3.30.565.10:FF:000006">
    <property type="entry name" value="Sensor histidine kinase WalK"/>
    <property type="match status" value="1"/>
</dbReference>
<dbReference type="SMART" id="SM00388">
    <property type="entry name" value="HisKA"/>
    <property type="match status" value="1"/>
</dbReference>
<dbReference type="RefSeq" id="WP_145213310.1">
    <property type="nucleotide sequence ID" value="NZ_CP036269.1"/>
</dbReference>
<gene>
    <name evidence="9" type="primary">cph1</name>
    <name evidence="9" type="ORF">Pan241w_16110</name>
</gene>
<evidence type="ECO:0000256" key="5">
    <source>
        <dbReference type="ARBA" id="ARBA00022777"/>
    </source>
</evidence>
<keyword evidence="10" id="KW-1185">Reference proteome</keyword>
<dbReference type="Gene3D" id="3.40.50.2300">
    <property type="match status" value="1"/>
</dbReference>
<dbReference type="PROSITE" id="PS50110">
    <property type="entry name" value="RESPONSE_REGULATORY"/>
    <property type="match status" value="1"/>
</dbReference>
<dbReference type="SMART" id="SM00387">
    <property type="entry name" value="HATPase_c"/>
    <property type="match status" value="1"/>
</dbReference>
<protein>
    <recommendedName>
        <fullName evidence="2">histidine kinase</fullName>
        <ecNumber evidence="2">2.7.13.3</ecNumber>
    </recommendedName>
</protein>
<dbReference type="Pfam" id="PF02518">
    <property type="entry name" value="HATPase_c"/>
    <property type="match status" value="1"/>
</dbReference>
<dbReference type="PRINTS" id="PR00344">
    <property type="entry name" value="BCTRLSENSOR"/>
</dbReference>
<dbReference type="GO" id="GO:0000155">
    <property type="term" value="F:phosphorelay sensor kinase activity"/>
    <property type="evidence" value="ECO:0007669"/>
    <property type="project" value="InterPro"/>
</dbReference>
<dbReference type="GO" id="GO:0030295">
    <property type="term" value="F:protein kinase activator activity"/>
    <property type="evidence" value="ECO:0007669"/>
    <property type="project" value="TreeGrafter"/>
</dbReference>
<dbReference type="AlphaFoldDB" id="A0A517RCC6"/>
<sequence>MNNEKQLEKFDVLLIEENPTHATLIIDQWNTVNTAKKSNVTHVRSVTDALDSLKTNTFSVLVLDLDSSETPAIESLSQILKASPATPVIALATTDEDALSTEVIQKGAQDYLIKAELTGPILYRTVRHAIERKKQLISLTLHNENLQAFAQAASHDLKAPLGNIKTISQIVLEEAGTSLEYPVLEMLRSLPVIANRLKKLIDDLLRFSLLGHKSLQLDHISLRSSIKIACEFLEEQIRNQGATIKIGPLDDVDADAALMTTVFQNLIGNACKYVKDVSPVICINTKTEGRFVVTMVQDNGIGIPEKEQQRIFEPLKRAVNASDYEGTGLGLSMVKRIIEAHQGQVWVESEPGEGSTFFFTIPQANSYTAS</sequence>
<dbReference type="PANTHER" id="PTHR42878:SF15">
    <property type="entry name" value="BACTERIOPHYTOCHROME"/>
    <property type="match status" value="1"/>
</dbReference>
<feature type="domain" description="Histidine kinase" evidence="7">
    <location>
        <begin position="152"/>
        <end position="365"/>
    </location>
</feature>
<dbReference type="GO" id="GO:0007234">
    <property type="term" value="P:osmosensory signaling via phosphorelay pathway"/>
    <property type="evidence" value="ECO:0007669"/>
    <property type="project" value="TreeGrafter"/>
</dbReference>
<dbReference type="InterPro" id="IPR003594">
    <property type="entry name" value="HATPase_dom"/>
</dbReference>
<organism evidence="9 10">
    <name type="scientific">Gimesia alba</name>
    <dbReference type="NCBI Taxonomy" id="2527973"/>
    <lineage>
        <taxon>Bacteria</taxon>
        <taxon>Pseudomonadati</taxon>
        <taxon>Planctomycetota</taxon>
        <taxon>Planctomycetia</taxon>
        <taxon>Planctomycetales</taxon>
        <taxon>Planctomycetaceae</taxon>
        <taxon>Gimesia</taxon>
    </lineage>
</organism>
<dbReference type="SUPFAM" id="SSF55874">
    <property type="entry name" value="ATPase domain of HSP90 chaperone/DNA topoisomerase II/histidine kinase"/>
    <property type="match status" value="1"/>
</dbReference>
<dbReference type="InterPro" id="IPR005467">
    <property type="entry name" value="His_kinase_dom"/>
</dbReference>
<dbReference type="InterPro" id="IPR011006">
    <property type="entry name" value="CheY-like_superfamily"/>
</dbReference>
<dbReference type="CDD" id="cd00082">
    <property type="entry name" value="HisKA"/>
    <property type="match status" value="1"/>
</dbReference>
<dbReference type="EC" id="2.7.13.3" evidence="2"/>
<evidence type="ECO:0000256" key="4">
    <source>
        <dbReference type="ARBA" id="ARBA00022679"/>
    </source>
</evidence>
<proteinExistence type="predicted"/>
<reference evidence="9 10" key="1">
    <citation type="submission" date="2019-02" db="EMBL/GenBank/DDBJ databases">
        <title>Deep-cultivation of Planctomycetes and their phenomic and genomic characterization uncovers novel biology.</title>
        <authorList>
            <person name="Wiegand S."/>
            <person name="Jogler M."/>
            <person name="Boedeker C."/>
            <person name="Pinto D."/>
            <person name="Vollmers J."/>
            <person name="Rivas-Marin E."/>
            <person name="Kohn T."/>
            <person name="Peeters S.H."/>
            <person name="Heuer A."/>
            <person name="Rast P."/>
            <person name="Oberbeckmann S."/>
            <person name="Bunk B."/>
            <person name="Jeske O."/>
            <person name="Meyerdierks A."/>
            <person name="Storesund J.E."/>
            <person name="Kallscheuer N."/>
            <person name="Luecker S."/>
            <person name="Lage O.M."/>
            <person name="Pohl T."/>
            <person name="Merkel B.J."/>
            <person name="Hornburger P."/>
            <person name="Mueller R.-W."/>
            <person name="Bruemmer F."/>
            <person name="Labrenz M."/>
            <person name="Spormann A.M."/>
            <person name="Op den Camp H."/>
            <person name="Overmann J."/>
            <person name="Amann R."/>
            <person name="Jetten M.S.M."/>
            <person name="Mascher T."/>
            <person name="Medema M.H."/>
            <person name="Devos D.P."/>
            <person name="Kaster A.-K."/>
            <person name="Ovreas L."/>
            <person name="Rohde M."/>
            <person name="Galperin M.Y."/>
            <person name="Jogler C."/>
        </authorList>
    </citation>
    <scope>NUCLEOTIDE SEQUENCE [LARGE SCALE GENOMIC DNA]</scope>
    <source>
        <strain evidence="9 10">Pan241w</strain>
    </source>
</reference>
<evidence type="ECO:0000256" key="2">
    <source>
        <dbReference type="ARBA" id="ARBA00012438"/>
    </source>
</evidence>